<feature type="transmembrane region" description="Helical" evidence="8">
    <location>
        <begin position="148"/>
        <end position="170"/>
    </location>
</feature>
<evidence type="ECO:0000313" key="11">
    <source>
        <dbReference type="Proteomes" id="UP001601303"/>
    </source>
</evidence>
<dbReference type="Pfam" id="PF07690">
    <property type="entry name" value="MFS_1"/>
    <property type="match status" value="1"/>
</dbReference>
<accession>A0ABW6M8R6</accession>
<dbReference type="InterPro" id="IPR036259">
    <property type="entry name" value="MFS_trans_sf"/>
</dbReference>
<evidence type="ECO:0000256" key="4">
    <source>
        <dbReference type="ARBA" id="ARBA00022692"/>
    </source>
</evidence>
<organism evidence="10 11">
    <name type="scientific">Streptomyces hokutonensis</name>
    <dbReference type="NCBI Taxonomy" id="1306990"/>
    <lineage>
        <taxon>Bacteria</taxon>
        <taxon>Bacillati</taxon>
        <taxon>Actinomycetota</taxon>
        <taxon>Actinomycetes</taxon>
        <taxon>Kitasatosporales</taxon>
        <taxon>Streptomycetaceae</taxon>
        <taxon>Streptomyces</taxon>
    </lineage>
</organism>
<keyword evidence="6 8" id="KW-0472">Membrane</keyword>
<feature type="transmembrane region" description="Helical" evidence="8">
    <location>
        <begin position="240"/>
        <end position="258"/>
    </location>
</feature>
<feature type="transmembrane region" description="Helical" evidence="8">
    <location>
        <begin position="210"/>
        <end position="228"/>
    </location>
</feature>
<keyword evidence="5 8" id="KW-1133">Transmembrane helix</keyword>
<keyword evidence="2" id="KW-0813">Transport</keyword>
<dbReference type="InterPro" id="IPR020846">
    <property type="entry name" value="MFS_dom"/>
</dbReference>
<evidence type="ECO:0000256" key="8">
    <source>
        <dbReference type="SAM" id="Phobius"/>
    </source>
</evidence>
<dbReference type="PANTHER" id="PTHR42718">
    <property type="entry name" value="MAJOR FACILITATOR SUPERFAMILY MULTIDRUG TRANSPORTER MFSC"/>
    <property type="match status" value="1"/>
</dbReference>
<dbReference type="PROSITE" id="PS50850">
    <property type="entry name" value="MFS"/>
    <property type="match status" value="1"/>
</dbReference>
<feature type="transmembrane region" description="Helical" evidence="8">
    <location>
        <begin position="307"/>
        <end position="330"/>
    </location>
</feature>
<sequence>MSTVKTPPSGSAALEARRNHPGLALTVILACQLMVILDATIVNIALPDMQGALHFSPTSLAWIINAYTLTFGGFLLLGGRTGDILGRRRVFTAGIAVFTLASLLGGLATSDTWLLAARALQGIGGAFAAPSTLALLNTNFEGPARTRAFAIYSAVSGAGMAVGLILGGLLTDWLTWRSVFFVNVPIGLLILVLAPLYIRQPERHPGRFDLYGALTSTLGMGSLVYGFIRASEEGWSDGLVLGSFAAAVVLLAAFLAIETRAEQPITPLRLLSHRNRASAYVNMLLLPATMFALFFFLTQYLQEVLDYSAIMTGVAFLPMAFTQFGFALVARSQLPRFGPKPLLTAGGVLVTAGIVWLTQIDAGGSYLSSVVGPMLLFGTGSGLSFLSLNMIILSEVKPEESGAASGLLQAMQQVGATVGLAILVNLFASGRKDALSHPPTDASPTTLAHYVLSKGIASAALGGTAFAVCALLISVFLIKVPKPAAPQAD</sequence>
<dbReference type="InterPro" id="IPR011701">
    <property type="entry name" value="MFS"/>
</dbReference>
<feature type="transmembrane region" description="Helical" evidence="8">
    <location>
        <begin position="342"/>
        <end position="360"/>
    </location>
</feature>
<evidence type="ECO:0000256" key="1">
    <source>
        <dbReference type="ARBA" id="ARBA00004651"/>
    </source>
</evidence>
<comment type="caution">
    <text evidence="10">The sequence shown here is derived from an EMBL/GenBank/DDBJ whole genome shotgun (WGS) entry which is preliminary data.</text>
</comment>
<evidence type="ECO:0000256" key="5">
    <source>
        <dbReference type="ARBA" id="ARBA00022989"/>
    </source>
</evidence>
<evidence type="ECO:0000256" key="7">
    <source>
        <dbReference type="ARBA" id="ARBA00023251"/>
    </source>
</evidence>
<comment type="subcellular location">
    <subcellularLocation>
        <location evidence="1">Cell membrane</location>
        <topology evidence="1">Multi-pass membrane protein</topology>
    </subcellularLocation>
</comment>
<feature type="transmembrane region" description="Helical" evidence="8">
    <location>
        <begin position="407"/>
        <end position="428"/>
    </location>
</feature>
<evidence type="ECO:0000259" key="9">
    <source>
        <dbReference type="PROSITE" id="PS50850"/>
    </source>
</evidence>
<evidence type="ECO:0000256" key="2">
    <source>
        <dbReference type="ARBA" id="ARBA00022448"/>
    </source>
</evidence>
<dbReference type="PRINTS" id="PR01035">
    <property type="entry name" value="TCRTETA"/>
</dbReference>
<dbReference type="CDD" id="cd17321">
    <property type="entry name" value="MFS_MMR_MDR_like"/>
    <property type="match status" value="1"/>
</dbReference>
<dbReference type="Gene3D" id="1.20.1720.10">
    <property type="entry name" value="Multidrug resistance protein D"/>
    <property type="match status" value="1"/>
</dbReference>
<dbReference type="EMBL" id="JBIAHM010000010">
    <property type="protein sequence ID" value="MFE9602538.1"/>
    <property type="molecule type" value="Genomic_DNA"/>
</dbReference>
<feature type="transmembrane region" description="Helical" evidence="8">
    <location>
        <begin position="176"/>
        <end position="198"/>
    </location>
</feature>
<keyword evidence="4 8" id="KW-0812">Transmembrane</keyword>
<dbReference type="SUPFAM" id="SSF103473">
    <property type="entry name" value="MFS general substrate transporter"/>
    <property type="match status" value="1"/>
</dbReference>
<reference evidence="10 11" key="1">
    <citation type="submission" date="2024-10" db="EMBL/GenBank/DDBJ databases">
        <title>The Natural Products Discovery Center: Release of the First 8490 Sequenced Strains for Exploring Actinobacteria Biosynthetic Diversity.</title>
        <authorList>
            <person name="Kalkreuter E."/>
            <person name="Kautsar S.A."/>
            <person name="Yang D."/>
            <person name="Bader C.D."/>
            <person name="Teijaro C.N."/>
            <person name="Fluegel L."/>
            <person name="Davis C.M."/>
            <person name="Simpson J.R."/>
            <person name="Lauterbach L."/>
            <person name="Steele A.D."/>
            <person name="Gui C."/>
            <person name="Meng S."/>
            <person name="Li G."/>
            <person name="Viehrig K."/>
            <person name="Ye F."/>
            <person name="Su P."/>
            <person name="Kiefer A.F."/>
            <person name="Nichols A."/>
            <person name="Cepeda A.J."/>
            <person name="Yan W."/>
            <person name="Fan B."/>
            <person name="Jiang Y."/>
            <person name="Adhikari A."/>
            <person name="Zheng C.-J."/>
            <person name="Schuster L."/>
            <person name="Cowan T.M."/>
            <person name="Smanski M.J."/>
            <person name="Chevrette M.G."/>
            <person name="De Carvalho L.P.S."/>
            <person name="Shen B."/>
        </authorList>
    </citation>
    <scope>NUCLEOTIDE SEQUENCE [LARGE SCALE GENOMIC DNA]</scope>
    <source>
        <strain evidence="10 11">NPDC006488</strain>
    </source>
</reference>
<keyword evidence="11" id="KW-1185">Reference proteome</keyword>
<proteinExistence type="predicted"/>
<keyword evidence="3" id="KW-1003">Cell membrane</keyword>
<keyword evidence="7" id="KW-0046">Antibiotic resistance</keyword>
<dbReference type="PANTHER" id="PTHR42718:SF46">
    <property type="entry name" value="BLR6921 PROTEIN"/>
    <property type="match status" value="1"/>
</dbReference>
<dbReference type="RefSeq" id="WP_388110494.1">
    <property type="nucleotide sequence ID" value="NZ_JBIAHM010000010.1"/>
</dbReference>
<feature type="transmembrane region" description="Helical" evidence="8">
    <location>
        <begin position="456"/>
        <end position="478"/>
    </location>
</feature>
<feature type="transmembrane region" description="Helical" evidence="8">
    <location>
        <begin position="21"/>
        <end position="46"/>
    </location>
</feature>
<name>A0ABW6M8R6_9ACTN</name>
<evidence type="ECO:0000256" key="6">
    <source>
        <dbReference type="ARBA" id="ARBA00023136"/>
    </source>
</evidence>
<dbReference type="InterPro" id="IPR001958">
    <property type="entry name" value="Tet-R_TetA/multi-R_MdtG-like"/>
</dbReference>
<protein>
    <submittedName>
        <fullName evidence="10">MFS transporter</fullName>
    </submittedName>
</protein>
<evidence type="ECO:0000256" key="3">
    <source>
        <dbReference type="ARBA" id="ARBA00022475"/>
    </source>
</evidence>
<feature type="transmembrane region" description="Helical" evidence="8">
    <location>
        <begin position="58"/>
        <end position="78"/>
    </location>
</feature>
<evidence type="ECO:0000313" key="10">
    <source>
        <dbReference type="EMBL" id="MFE9602538.1"/>
    </source>
</evidence>
<dbReference type="Gene3D" id="1.20.1250.20">
    <property type="entry name" value="MFS general substrate transporter like domains"/>
    <property type="match status" value="1"/>
</dbReference>
<feature type="transmembrane region" description="Helical" evidence="8">
    <location>
        <begin position="115"/>
        <end position="136"/>
    </location>
</feature>
<feature type="transmembrane region" description="Helical" evidence="8">
    <location>
        <begin position="90"/>
        <end position="109"/>
    </location>
</feature>
<dbReference type="Proteomes" id="UP001601303">
    <property type="component" value="Unassembled WGS sequence"/>
</dbReference>
<feature type="transmembrane region" description="Helical" evidence="8">
    <location>
        <begin position="279"/>
        <end position="301"/>
    </location>
</feature>
<dbReference type="PROSITE" id="PS51257">
    <property type="entry name" value="PROKAR_LIPOPROTEIN"/>
    <property type="match status" value="1"/>
</dbReference>
<feature type="domain" description="Major facilitator superfamily (MFS) profile" evidence="9">
    <location>
        <begin position="24"/>
        <end position="482"/>
    </location>
</feature>
<gene>
    <name evidence="10" type="ORF">ACFYNQ_28740</name>
</gene>
<feature type="transmembrane region" description="Helical" evidence="8">
    <location>
        <begin position="366"/>
        <end position="386"/>
    </location>
</feature>